<feature type="transmembrane region" description="Helical" evidence="1">
    <location>
        <begin position="7"/>
        <end position="32"/>
    </location>
</feature>
<reference evidence="3" key="1">
    <citation type="submission" date="2016-10" db="EMBL/GenBank/DDBJ databases">
        <authorList>
            <person name="Varghese N."/>
            <person name="Submissions S."/>
        </authorList>
    </citation>
    <scope>NUCLEOTIDE SEQUENCE [LARGE SCALE GENOMIC DNA]</scope>
    <source>
        <strain evidence="3">CGMCC 1.10784</strain>
    </source>
</reference>
<feature type="transmembrane region" description="Helical" evidence="1">
    <location>
        <begin position="90"/>
        <end position="110"/>
    </location>
</feature>
<dbReference type="OrthoDB" id="1100174at2"/>
<keyword evidence="1" id="KW-0812">Transmembrane</keyword>
<evidence type="ECO:0000313" key="2">
    <source>
        <dbReference type="EMBL" id="SFE12028.1"/>
    </source>
</evidence>
<sequence>MNRASTLFLKITVIILAMPAIAVCVIAMIALIRDNPDQFPGKMHVSDIGFFAAVIPYFIALYMALKLLGYIDNNIAFSELSVRALKKIKYCGLSIGMIFVVMLPVVFITARQEEAPGIIVVGLAVTFASFVIAIFGALLERLLQNAIRLKSENELTV</sequence>
<dbReference type="EMBL" id="FOMT01000002">
    <property type="protein sequence ID" value="SFE12028.1"/>
    <property type="molecule type" value="Genomic_DNA"/>
</dbReference>
<accession>A0A1I1XZ39</accession>
<protein>
    <recommendedName>
        <fullName evidence="4">DUF2975 domain-containing protein</fullName>
    </recommendedName>
</protein>
<keyword evidence="1" id="KW-0472">Membrane</keyword>
<feature type="transmembrane region" description="Helical" evidence="1">
    <location>
        <begin position="116"/>
        <end position="139"/>
    </location>
</feature>
<gene>
    <name evidence="2" type="ORF">SAMN05216378_2391</name>
</gene>
<dbReference type="InterPro" id="IPR021354">
    <property type="entry name" value="DUF2975"/>
</dbReference>
<dbReference type="STRING" id="1045775.SAMN05216378_2391"/>
<feature type="transmembrane region" description="Helical" evidence="1">
    <location>
        <begin position="48"/>
        <end position="69"/>
    </location>
</feature>
<evidence type="ECO:0000256" key="1">
    <source>
        <dbReference type="SAM" id="Phobius"/>
    </source>
</evidence>
<evidence type="ECO:0008006" key="4">
    <source>
        <dbReference type="Google" id="ProtNLM"/>
    </source>
</evidence>
<organism evidence="2 3">
    <name type="scientific">Paenibacillus catalpae</name>
    <dbReference type="NCBI Taxonomy" id="1045775"/>
    <lineage>
        <taxon>Bacteria</taxon>
        <taxon>Bacillati</taxon>
        <taxon>Bacillota</taxon>
        <taxon>Bacilli</taxon>
        <taxon>Bacillales</taxon>
        <taxon>Paenibacillaceae</taxon>
        <taxon>Paenibacillus</taxon>
    </lineage>
</organism>
<dbReference type="AlphaFoldDB" id="A0A1I1XZ39"/>
<keyword evidence="3" id="KW-1185">Reference proteome</keyword>
<dbReference type="RefSeq" id="WP_091184984.1">
    <property type="nucleotide sequence ID" value="NZ_FOMT01000002.1"/>
</dbReference>
<evidence type="ECO:0000313" key="3">
    <source>
        <dbReference type="Proteomes" id="UP000198855"/>
    </source>
</evidence>
<proteinExistence type="predicted"/>
<dbReference type="Pfam" id="PF11188">
    <property type="entry name" value="DUF2975"/>
    <property type="match status" value="1"/>
</dbReference>
<keyword evidence="1" id="KW-1133">Transmembrane helix</keyword>
<dbReference type="Proteomes" id="UP000198855">
    <property type="component" value="Unassembled WGS sequence"/>
</dbReference>
<name>A0A1I1XZ39_9BACL</name>